<evidence type="ECO:0000259" key="9">
    <source>
        <dbReference type="PROSITE" id="PS51194"/>
    </source>
</evidence>
<dbReference type="STRING" id="644282.Deba_2658"/>
<dbReference type="InterPro" id="IPR011545">
    <property type="entry name" value="DEAD/DEAH_box_helicase_dom"/>
</dbReference>
<dbReference type="InterPro" id="IPR014001">
    <property type="entry name" value="Helicase_ATP-bd"/>
</dbReference>
<dbReference type="PROSITE" id="PS51192">
    <property type="entry name" value="HELICASE_ATP_BIND_1"/>
    <property type="match status" value="1"/>
</dbReference>
<evidence type="ECO:0000259" key="8">
    <source>
        <dbReference type="PROSITE" id="PS51192"/>
    </source>
</evidence>
<dbReference type="GO" id="GO:0003678">
    <property type="term" value="F:DNA helicase activity"/>
    <property type="evidence" value="ECO:0007669"/>
    <property type="project" value="TreeGrafter"/>
</dbReference>
<dbReference type="eggNOG" id="COG1200">
    <property type="taxonomic scope" value="Bacteria"/>
</dbReference>
<feature type="domain" description="Helicase C-terminal" evidence="9">
    <location>
        <begin position="477"/>
        <end position="633"/>
    </location>
</feature>
<evidence type="ECO:0000256" key="2">
    <source>
        <dbReference type="ARBA" id="ARBA00022763"/>
    </source>
</evidence>
<dbReference type="PANTHER" id="PTHR47964">
    <property type="entry name" value="ATP-DEPENDENT DNA HELICASE HOMOLOG RECG, CHLOROPLASTIC"/>
    <property type="match status" value="1"/>
</dbReference>
<sequence>MVAKNTPSVTPWALPALARSLGALPGVGPKTVQALAARGLRTWGDGLFFLPPRYEDRRRVWPLDGLEEGRLCVARGRLTSSGPWGRRGKVWRMVLDDGAGRLNLLWFHFKKAHLEAFAVGREVFAVGRAELAEGGWRMVHPEVFDEQKAAEGRAVGVILPVYPELASLGQGGVRRFMADLAGRTVDLIPDPLFGLLPARLYPCSVSQALRQAHLPGPESDPAELDPPTSAWRRVLAVNELFYYQLGLWLKRRQRLSRPGLVVDPPGALVERFLAALPFALTEGQNQALAAILADMASGRPMGRLLAGDVGSGKTVVALAAAAAVAEAGAQTALMAPTEVLARQHLASAQALLEPLGLKAALVLGGADAQGQKQARAAAQGGAALLIGTQAMLAARLEFERLGLVIIDEQQRFGVHQRLRLAAKGLDPHLLVLSATPIPRTMALALAGHLDISPLPQLPGRRPKIATTVLAFEQRRQAVEAMAATLAAGEQVYVICPLVEASDKIQAHDAVETHRRLGEYFPGQAIGLLHGRLDSAAQQRALEDFRAGQTRALVATTVVEVGLDVPAATLMIVLGAERFGLCQLHQLRGRVGRGQKPGRCCLVTGPEPGELGRRRLEVLAATADGLAVAEADLAMRGPGQALGAGQAGLPPLRFAGEVDLLPEVSRAVDGLFGQGRPDDEPLAALVAEAVRRWGRLMELVEAG</sequence>
<dbReference type="OrthoDB" id="9804325at2"/>
<dbReference type="InterPro" id="IPR012340">
    <property type="entry name" value="NA-bd_OB-fold"/>
</dbReference>
<dbReference type="EMBL" id="CP002085">
    <property type="protein sequence ID" value="ADK86012.1"/>
    <property type="molecule type" value="Genomic_DNA"/>
</dbReference>
<dbReference type="SMART" id="SM00490">
    <property type="entry name" value="HELICc"/>
    <property type="match status" value="1"/>
</dbReference>
<dbReference type="HOGENOM" id="CLU_005122_7_1_7"/>
<protein>
    <submittedName>
        <fullName evidence="10">DEAD/DEAH box helicase domain protein</fullName>
    </submittedName>
</protein>
<dbReference type="PANTHER" id="PTHR47964:SF1">
    <property type="entry name" value="ATP-DEPENDENT DNA HELICASE HOMOLOG RECG, CHLOROPLASTIC"/>
    <property type="match status" value="1"/>
</dbReference>
<name>E1QKB9_DESB2</name>
<reference evidence="10 11" key="1">
    <citation type="journal article" date="2010" name="Stand. Genomic Sci.">
        <title>Complete genome sequence of Desulfarculus baarsii type strain (2st14).</title>
        <authorList>
            <person name="Sun H."/>
            <person name="Spring S."/>
            <person name="Lapidus A."/>
            <person name="Davenport K."/>
            <person name="Del Rio T.G."/>
            <person name="Tice H."/>
            <person name="Nolan M."/>
            <person name="Copeland A."/>
            <person name="Cheng J.F."/>
            <person name="Lucas S."/>
            <person name="Tapia R."/>
            <person name="Goodwin L."/>
            <person name="Pitluck S."/>
            <person name="Ivanova N."/>
            <person name="Pagani I."/>
            <person name="Mavromatis K."/>
            <person name="Ovchinnikova G."/>
            <person name="Pati A."/>
            <person name="Chen A."/>
            <person name="Palaniappan K."/>
            <person name="Hauser L."/>
            <person name="Chang Y.J."/>
            <person name="Jeffries C.D."/>
            <person name="Detter J.C."/>
            <person name="Han C."/>
            <person name="Rohde M."/>
            <person name="Brambilla E."/>
            <person name="Goker M."/>
            <person name="Woyke T."/>
            <person name="Bristow J."/>
            <person name="Eisen J.A."/>
            <person name="Markowitz V."/>
            <person name="Hugenholtz P."/>
            <person name="Kyrpides N.C."/>
            <person name="Klenk H.P."/>
            <person name="Land M."/>
        </authorList>
    </citation>
    <scope>NUCLEOTIDE SEQUENCE [LARGE SCALE GENOMIC DNA]</scope>
    <source>
        <strain evidence="11">ATCC 33931 / DSM 2075 / LMG 7858 / VKM B-1802 / 2st14</strain>
    </source>
</reference>
<evidence type="ECO:0000313" key="10">
    <source>
        <dbReference type="EMBL" id="ADK86012.1"/>
    </source>
</evidence>
<dbReference type="RefSeq" id="WP_013259451.1">
    <property type="nucleotide sequence ID" value="NC_014365.1"/>
</dbReference>
<evidence type="ECO:0000313" key="11">
    <source>
        <dbReference type="Proteomes" id="UP000009047"/>
    </source>
</evidence>
<dbReference type="Pfam" id="PF17191">
    <property type="entry name" value="RecG_wedge"/>
    <property type="match status" value="1"/>
</dbReference>
<evidence type="ECO:0000256" key="6">
    <source>
        <dbReference type="ARBA" id="ARBA00023125"/>
    </source>
</evidence>
<keyword evidence="7" id="KW-0234">DNA repair</keyword>
<dbReference type="CDD" id="cd04488">
    <property type="entry name" value="RecG_wedge_OBF"/>
    <property type="match status" value="1"/>
</dbReference>
<keyword evidence="4 10" id="KW-0347">Helicase</keyword>
<organism evidence="10 11">
    <name type="scientific">Desulfarculus baarsii (strain ATCC 33931 / DSM 2075 / LMG 7858 / VKM B-1802 / 2st14)</name>
    <dbReference type="NCBI Taxonomy" id="644282"/>
    <lineage>
        <taxon>Bacteria</taxon>
        <taxon>Pseudomonadati</taxon>
        <taxon>Thermodesulfobacteriota</taxon>
        <taxon>Desulfarculia</taxon>
        <taxon>Desulfarculales</taxon>
        <taxon>Desulfarculaceae</taxon>
        <taxon>Desulfarculus</taxon>
    </lineage>
</organism>
<evidence type="ECO:0000256" key="4">
    <source>
        <dbReference type="ARBA" id="ARBA00022806"/>
    </source>
</evidence>
<dbReference type="Gene3D" id="3.40.50.300">
    <property type="entry name" value="P-loop containing nucleotide triphosphate hydrolases"/>
    <property type="match status" value="2"/>
</dbReference>
<accession>E1QKB9</accession>
<dbReference type="Gene3D" id="2.40.50.140">
    <property type="entry name" value="Nucleic acid-binding proteins"/>
    <property type="match status" value="1"/>
</dbReference>
<dbReference type="GO" id="GO:0005524">
    <property type="term" value="F:ATP binding"/>
    <property type="evidence" value="ECO:0007669"/>
    <property type="project" value="UniProtKB-KW"/>
</dbReference>
<keyword evidence="1" id="KW-0547">Nucleotide-binding</keyword>
<evidence type="ECO:0000256" key="7">
    <source>
        <dbReference type="ARBA" id="ARBA00023204"/>
    </source>
</evidence>
<keyword evidence="6" id="KW-0238">DNA-binding</keyword>
<dbReference type="KEGG" id="dbr:Deba_2658"/>
<dbReference type="SUPFAM" id="SSF50249">
    <property type="entry name" value="Nucleic acid-binding proteins"/>
    <property type="match status" value="1"/>
</dbReference>
<feature type="domain" description="Helicase ATP-binding" evidence="8">
    <location>
        <begin position="294"/>
        <end position="454"/>
    </location>
</feature>
<dbReference type="Pfam" id="PF00270">
    <property type="entry name" value="DEAD"/>
    <property type="match status" value="1"/>
</dbReference>
<evidence type="ECO:0000256" key="3">
    <source>
        <dbReference type="ARBA" id="ARBA00022801"/>
    </source>
</evidence>
<evidence type="ECO:0000256" key="5">
    <source>
        <dbReference type="ARBA" id="ARBA00022840"/>
    </source>
</evidence>
<keyword evidence="5" id="KW-0067">ATP-binding</keyword>
<dbReference type="GO" id="GO:0006281">
    <property type="term" value="P:DNA repair"/>
    <property type="evidence" value="ECO:0007669"/>
    <property type="project" value="UniProtKB-KW"/>
</dbReference>
<gene>
    <name evidence="10" type="ordered locus">Deba_2658</name>
</gene>
<dbReference type="InterPro" id="IPR001650">
    <property type="entry name" value="Helicase_C-like"/>
</dbReference>
<dbReference type="Proteomes" id="UP000009047">
    <property type="component" value="Chromosome"/>
</dbReference>
<dbReference type="PROSITE" id="PS51194">
    <property type="entry name" value="HELICASE_CTER"/>
    <property type="match status" value="1"/>
</dbReference>
<keyword evidence="3" id="KW-0378">Hydrolase</keyword>
<dbReference type="InterPro" id="IPR027417">
    <property type="entry name" value="P-loop_NTPase"/>
</dbReference>
<proteinExistence type="predicted"/>
<dbReference type="GO" id="GO:0003677">
    <property type="term" value="F:DNA binding"/>
    <property type="evidence" value="ECO:0007669"/>
    <property type="project" value="UniProtKB-KW"/>
</dbReference>
<evidence type="ECO:0000256" key="1">
    <source>
        <dbReference type="ARBA" id="ARBA00022741"/>
    </source>
</evidence>
<dbReference type="AlphaFoldDB" id="E1QKB9"/>
<dbReference type="InterPro" id="IPR033454">
    <property type="entry name" value="RecG_wedge"/>
</dbReference>
<dbReference type="Pfam" id="PF00271">
    <property type="entry name" value="Helicase_C"/>
    <property type="match status" value="1"/>
</dbReference>
<dbReference type="SMART" id="SM00487">
    <property type="entry name" value="DEXDc"/>
    <property type="match status" value="1"/>
</dbReference>
<dbReference type="GO" id="GO:0016787">
    <property type="term" value="F:hydrolase activity"/>
    <property type="evidence" value="ECO:0007669"/>
    <property type="project" value="UniProtKB-KW"/>
</dbReference>
<keyword evidence="11" id="KW-1185">Reference proteome</keyword>
<dbReference type="SUPFAM" id="SSF52540">
    <property type="entry name" value="P-loop containing nucleoside triphosphate hydrolases"/>
    <property type="match status" value="2"/>
</dbReference>
<dbReference type="InterPro" id="IPR047112">
    <property type="entry name" value="RecG/Mfd"/>
</dbReference>
<keyword evidence="2" id="KW-0227">DNA damage</keyword>